<feature type="domain" description="PAS" evidence="3">
    <location>
        <begin position="335"/>
        <end position="391"/>
    </location>
</feature>
<feature type="transmembrane region" description="Helical" evidence="1">
    <location>
        <begin position="106"/>
        <end position="123"/>
    </location>
</feature>
<keyword evidence="6" id="KW-1185">Reference proteome</keyword>
<dbReference type="OrthoDB" id="230688at2157"/>
<dbReference type="CDD" id="cd00130">
    <property type="entry name" value="PAS"/>
    <property type="match status" value="1"/>
</dbReference>
<feature type="transmembrane region" description="Helical" evidence="1">
    <location>
        <begin position="12"/>
        <end position="28"/>
    </location>
</feature>
<dbReference type="RefSeq" id="WP_048137345.1">
    <property type="nucleotide sequence ID" value="NZ_CP009516.1"/>
</dbReference>
<dbReference type="EMBL" id="CP009516">
    <property type="protein sequence ID" value="AKB77104.1"/>
    <property type="molecule type" value="Genomic_DNA"/>
</dbReference>
<feature type="transmembrane region" description="Helical" evidence="1">
    <location>
        <begin position="214"/>
        <end position="233"/>
    </location>
</feature>
<dbReference type="AlphaFoldDB" id="A0A0E3S714"/>
<evidence type="ECO:0000259" key="4">
    <source>
        <dbReference type="PROSITE" id="PS50113"/>
    </source>
</evidence>
<evidence type="ECO:0000259" key="3">
    <source>
        <dbReference type="PROSITE" id="PS50112"/>
    </source>
</evidence>
<dbReference type="HOGENOM" id="CLU_000445_114_64_2"/>
<protein>
    <submittedName>
        <fullName evidence="5">Sensory transduction histidine kinase</fullName>
    </submittedName>
</protein>
<dbReference type="PROSITE" id="PS50109">
    <property type="entry name" value="HIS_KIN"/>
    <property type="match status" value="1"/>
</dbReference>
<gene>
    <name evidence="5" type="ORF">MSHOH_0621</name>
</gene>
<feature type="transmembrane region" description="Helical" evidence="1">
    <location>
        <begin position="143"/>
        <end position="163"/>
    </location>
</feature>
<keyword evidence="1" id="KW-1133">Transmembrane helix</keyword>
<keyword evidence="5" id="KW-0418">Kinase</keyword>
<dbReference type="SUPFAM" id="SSF55874">
    <property type="entry name" value="ATPase domain of HSP90 chaperone/DNA topoisomerase II/histidine kinase"/>
    <property type="match status" value="1"/>
</dbReference>
<accession>A0A0E3S714</accession>
<dbReference type="InterPro" id="IPR033425">
    <property type="entry name" value="MASE3"/>
</dbReference>
<dbReference type="Pfam" id="PF02518">
    <property type="entry name" value="HATPase_c"/>
    <property type="match status" value="1"/>
</dbReference>
<proteinExistence type="predicted"/>
<dbReference type="InterPro" id="IPR003594">
    <property type="entry name" value="HATPase_dom"/>
</dbReference>
<dbReference type="InterPro" id="IPR000014">
    <property type="entry name" value="PAS"/>
</dbReference>
<dbReference type="InterPro" id="IPR036890">
    <property type="entry name" value="HATPase_C_sf"/>
</dbReference>
<evidence type="ECO:0000313" key="6">
    <source>
        <dbReference type="Proteomes" id="UP000033101"/>
    </source>
</evidence>
<dbReference type="KEGG" id="mhor:MSHOH_0621"/>
<dbReference type="SMART" id="SM00387">
    <property type="entry name" value="HATPase_c"/>
    <property type="match status" value="1"/>
</dbReference>
<dbReference type="PANTHER" id="PTHR43065:SF23">
    <property type="entry name" value="SENSOR HISTIDINE KINASE PDTAS"/>
    <property type="match status" value="1"/>
</dbReference>
<dbReference type="Pfam" id="PF17159">
    <property type="entry name" value="MASE3"/>
    <property type="match status" value="1"/>
</dbReference>
<dbReference type="PANTHER" id="PTHR43065">
    <property type="entry name" value="SENSOR HISTIDINE KINASE"/>
    <property type="match status" value="1"/>
</dbReference>
<keyword evidence="5" id="KW-0808">Transferase</keyword>
<dbReference type="SMART" id="SM00086">
    <property type="entry name" value="PAC"/>
    <property type="match status" value="1"/>
</dbReference>
<dbReference type="Pfam" id="PF07568">
    <property type="entry name" value="HisKA_2"/>
    <property type="match status" value="1"/>
</dbReference>
<dbReference type="InterPro" id="IPR035965">
    <property type="entry name" value="PAS-like_dom_sf"/>
</dbReference>
<sequence length="669" mass="76187">MVLRGKTRVKSYEVILWVALACLLYITSRSNYLLFHTLAELFSIYVAYVVFLIVSKSKDRLENRYLILIGIAYFFVASLDLLHTFAYKGMGIFPQFDANLPTQLWIAARYMESMSLFIAPLLLKEYSAGNENGDTGAREKNKFFWKIFFIYAVITTGCILSIFTIRNFPDSYIEGSGLTPFKIISEYIISLILLCSLIFLYTKRDKFDVRVFRLVEASIVVTILGELAFTLYVDVYGFFNFLGHYFKILSFYLIYTAIIETGFEAPYSLLFRELKKSEEAFKQKTVFLEDDQGRIYRLLGLRIAGSESITEPKRGQIKQKNHYSLVNNIKGLIEFRLDRNLAPLFIGGEVEEITGYSKEDFLFGTVKWTEIVVPEDLPYVLENIQKLTSNPDRSTETEYRIRRKDGEVKWVMEVLQKLPAGSGVHGDIQSLIRDITERRAAEDTLKKIDEARIKEIHHRIKNNLQVISSLLSLEAEKFSDKKMLEAFRESQNRVTSMAIIHEELYKGNQIDTLDFAAYLRKLTADLLSSYAVQKENIELKLDLERVYLDMDTAVPLGIIVNELVSNSLKHAFPKGTEGKILISLCKTDGFTLNAENSGIGKECTNAGDLPFRLTVEDNGKGIPEGVDIKNTKSLGLQLVNILVDQIDGCIKLKRDKGTEFTILFGNSGG</sequence>
<feature type="transmembrane region" description="Helical" evidence="1">
    <location>
        <begin position="34"/>
        <end position="54"/>
    </location>
</feature>
<feature type="transmembrane region" description="Helical" evidence="1">
    <location>
        <begin position="183"/>
        <end position="202"/>
    </location>
</feature>
<organism evidence="5 6">
    <name type="scientific">Methanosarcina horonobensis HB-1 = JCM 15518</name>
    <dbReference type="NCBI Taxonomy" id="1434110"/>
    <lineage>
        <taxon>Archaea</taxon>
        <taxon>Methanobacteriati</taxon>
        <taxon>Methanobacteriota</taxon>
        <taxon>Stenosarchaea group</taxon>
        <taxon>Methanomicrobia</taxon>
        <taxon>Methanosarcinales</taxon>
        <taxon>Methanosarcinaceae</taxon>
        <taxon>Methanosarcina</taxon>
    </lineage>
</organism>
<dbReference type="InterPro" id="IPR005467">
    <property type="entry name" value="His_kinase_dom"/>
</dbReference>
<evidence type="ECO:0000259" key="2">
    <source>
        <dbReference type="PROSITE" id="PS50109"/>
    </source>
</evidence>
<keyword evidence="1" id="KW-0812">Transmembrane</keyword>
<dbReference type="InterPro" id="IPR013655">
    <property type="entry name" value="PAS_fold_3"/>
</dbReference>
<feature type="transmembrane region" description="Helical" evidence="1">
    <location>
        <begin position="66"/>
        <end position="86"/>
    </location>
</feature>
<name>A0A0E3S714_9EURY</name>
<dbReference type="Proteomes" id="UP000033101">
    <property type="component" value="Chromosome"/>
</dbReference>
<dbReference type="Gene3D" id="3.30.450.20">
    <property type="entry name" value="PAS domain"/>
    <property type="match status" value="1"/>
</dbReference>
<reference evidence="5 6" key="1">
    <citation type="submission" date="2014-07" db="EMBL/GenBank/DDBJ databases">
        <title>Methanogenic archaea and the global carbon cycle.</title>
        <authorList>
            <person name="Henriksen J.R."/>
            <person name="Luke J."/>
            <person name="Reinhart S."/>
            <person name="Benedict M.N."/>
            <person name="Youngblut N.D."/>
            <person name="Metcalf M.E."/>
            <person name="Whitaker R.J."/>
            <person name="Metcalf W.W."/>
        </authorList>
    </citation>
    <scope>NUCLEOTIDE SEQUENCE [LARGE SCALE GENOMIC DNA]</scope>
    <source>
        <strain evidence="5 6">HB-1</strain>
    </source>
</reference>
<evidence type="ECO:0000256" key="1">
    <source>
        <dbReference type="SAM" id="Phobius"/>
    </source>
</evidence>
<dbReference type="STRING" id="1434110.MSHOH_0621"/>
<dbReference type="PROSITE" id="PS50112">
    <property type="entry name" value="PAS"/>
    <property type="match status" value="1"/>
</dbReference>
<dbReference type="PATRIC" id="fig|1434110.4.peg.751"/>
<dbReference type="Pfam" id="PF08447">
    <property type="entry name" value="PAS_3"/>
    <property type="match status" value="1"/>
</dbReference>
<dbReference type="NCBIfam" id="TIGR00229">
    <property type="entry name" value="sensory_box"/>
    <property type="match status" value="1"/>
</dbReference>
<dbReference type="InterPro" id="IPR011495">
    <property type="entry name" value="Sig_transdc_His_kin_sub2_dim/P"/>
</dbReference>
<dbReference type="PROSITE" id="PS50113">
    <property type="entry name" value="PAC"/>
    <property type="match status" value="1"/>
</dbReference>
<dbReference type="InterPro" id="IPR001610">
    <property type="entry name" value="PAC"/>
</dbReference>
<feature type="domain" description="PAC" evidence="4">
    <location>
        <begin position="395"/>
        <end position="447"/>
    </location>
</feature>
<dbReference type="SUPFAM" id="SSF55785">
    <property type="entry name" value="PYP-like sensor domain (PAS domain)"/>
    <property type="match status" value="1"/>
</dbReference>
<dbReference type="Gene3D" id="3.30.565.10">
    <property type="entry name" value="Histidine kinase-like ATPase, C-terminal domain"/>
    <property type="match status" value="1"/>
</dbReference>
<feature type="domain" description="Histidine kinase" evidence="2">
    <location>
        <begin position="455"/>
        <end position="668"/>
    </location>
</feature>
<dbReference type="GeneID" id="24829763"/>
<dbReference type="InterPro" id="IPR000700">
    <property type="entry name" value="PAS-assoc_C"/>
</dbReference>
<keyword evidence="1" id="KW-0472">Membrane</keyword>
<dbReference type="GO" id="GO:0016301">
    <property type="term" value="F:kinase activity"/>
    <property type="evidence" value="ECO:0007669"/>
    <property type="project" value="UniProtKB-KW"/>
</dbReference>
<evidence type="ECO:0000313" key="5">
    <source>
        <dbReference type="EMBL" id="AKB77104.1"/>
    </source>
</evidence>